<dbReference type="Proteomes" id="UP000002412">
    <property type="component" value="Chromosome"/>
</dbReference>
<dbReference type="EMBL" id="CP000720">
    <property type="protein sequence ID" value="ABS49580.1"/>
    <property type="molecule type" value="Genomic_DNA"/>
</dbReference>
<name>A0A0U1R2R3_YERP3</name>
<accession>A0A0U1R2R3</accession>
<dbReference type="AlphaFoldDB" id="A0A0U1R2R3"/>
<sequence length="55" mass="6020">MRYLKQALRNDDNGALGGEAGCHRQPVPLREFLLTQTVPKTDAGEVIKPGLIMAE</sequence>
<dbReference type="HOGENOM" id="CLU_3031567_0_0_6"/>
<dbReference type="KEGG" id="ypi:YpsIP31758_0764"/>
<proteinExistence type="predicted"/>
<evidence type="ECO:0000313" key="1">
    <source>
        <dbReference type="EMBL" id="ABS49580.1"/>
    </source>
</evidence>
<organism evidence="1 2">
    <name type="scientific">Yersinia pseudotuberculosis serotype O:1b (strain IP 31758)</name>
    <dbReference type="NCBI Taxonomy" id="349747"/>
    <lineage>
        <taxon>Bacteria</taxon>
        <taxon>Pseudomonadati</taxon>
        <taxon>Pseudomonadota</taxon>
        <taxon>Gammaproteobacteria</taxon>
        <taxon>Enterobacterales</taxon>
        <taxon>Yersiniaceae</taxon>
        <taxon>Yersinia</taxon>
    </lineage>
</organism>
<reference evidence="1 2" key="1">
    <citation type="journal article" date="2007" name="PLoS Genet.">
        <title>The complete genome sequence of Yersinia pseudotuberculosis IP31758, the causative agent of Far East scarlet-like fever.</title>
        <authorList>
            <person name="Eppinger M."/>
            <person name="Rosovitz M.J."/>
            <person name="Fricke W.F."/>
            <person name="Rasko D.A."/>
            <person name="Kokorina G."/>
            <person name="Fayolle C."/>
            <person name="Lindler L.E."/>
            <person name="Carniel E."/>
            <person name="Ravel J."/>
        </authorList>
    </citation>
    <scope>NUCLEOTIDE SEQUENCE [LARGE SCALE GENOMIC DNA]</scope>
    <source>
        <strain evidence="1 2">IP 31758</strain>
    </source>
</reference>
<gene>
    <name evidence="1" type="ordered locus">YpsIP31758_0764</name>
</gene>
<evidence type="ECO:0000313" key="2">
    <source>
        <dbReference type="Proteomes" id="UP000002412"/>
    </source>
</evidence>
<protein>
    <submittedName>
        <fullName evidence="1">Uncharacterized protein</fullName>
    </submittedName>
</protein>